<proteinExistence type="inferred from homology"/>
<feature type="domain" description="Type II/III secretion system secretin-like" evidence="2">
    <location>
        <begin position="1"/>
        <end position="49"/>
    </location>
</feature>
<organism evidence="3 4">
    <name type="scientific">Thiomonas arsenitoxydans (strain DSM 22701 / CIP 110005 / 3As)</name>
    <dbReference type="NCBI Taxonomy" id="426114"/>
    <lineage>
        <taxon>Bacteria</taxon>
        <taxon>Pseudomonadati</taxon>
        <taxon>Pseudomonadota</taxon>
        <taxon>Betaproteobacteria</taxon>
        <taxon>Burkholderiales</taxon>
        <taxon>Thiomonas</taxon>
    </lineage>
</organism>
<evidence type="ECO:0000313" key="4">
    <source>
        <dbReference type="Proteomes" id="UP000664800"/>
    </source>
</evidence>
<dbReference type="AlphaFoldDB" id="A0A8I1SUL8"/>
<comment type="similarity">
    <text evidence="1">Belongs to the bacterial secretin family.</text>
</comment>
<dbReference type="EMBL" id="JAFKMR010000008">
    <property type="protein sequence ID" value="MBN8742703.1"/>
    <property type="molecule type" value="Genomic_DNA"/>
</dbReference>
<evidence type="ECO:0000259" key="2">
    <source>
        <dbReference type="Pfam" id="PF00263"/>
    </source>
</evidence>
<comment type="caution">
    <text evidence="3">The sequence shown here is derived from an EMBL/GenBank/DDBJ whole genome shotgun (WGS) entry which is preliminary data.</text>
</comment>
<reference evidence="3" key="1">
    <citation type="submission" date="2021-02" db="EMBL/GenBank/DDBJ databases">
        <title>Thiocyanate and organic carbon inputs drive convergent selection for specific autotrophic Afipia and Thiobacillus strains within complex microbiomes.</title>
        <authorList>
            <person name="Huddy R.J."/>
            <person name="Sachdeva R."/>
            <person name="Kadzinga F."/>
            <person name="Kantor R.S."/>
            <person name="Harrison S.T.L."/>
            <person name="Banfield J.F."/>
        </authorList>
    </citation>
    <scope>NUCLEOTIDE SEQUENCE</scope>
    <source>
        <strain evidence="3">SCN18_13_7_16_R3_B_64_19</strain>
    </source>
</reference>
<gene>
    <name evidence="3" type="ORF">J0I24_00190</name>
</gene>
<evidence type="ECO:0000256" key="1">
    <source>
        <dbReference type="RuleBase" id="RU004003"/>
    </source>
</evidence>
<sequence length="49" mass="4997">MLANPRLVTRSGQAASFLAGGEVPIPVAGALGTTSIDYKSYGVKLHIAP</sequence>
<protein>
    <submittedName>
        <fullName evidence="3">Type II and III secretion system protein</fullName>
    </submittedName>
</protein>
<dbReference type="GO" id="GO:0009306">
    <property type="term" value="P:protein secretion"/>
    <property type="evidence" value="ECO:0007669"/>
    <property type="project" value="InterPro"/>
</dbReference>
<dbReference type="InterPro" id="IPR004846">
    <property type="entry name" value="T2SS/T3SS_dom"/>
</dbReference>
<feature type="non-terminal residue" evidence="3">
    <location>
        <position position="49"/>
    </location>
</feature>
<accession>A0A8I1SUL8</accession>
<dbReference type="Proteomes" id="UP000664800">
    <property type="component" value="Unassembled WGS sequence"/>
</dbReference>
<evidence type="ECO:0000313" key="3">
    <source>
        <dbReference type="EMBL" id="MBN8742703.1"/>
    </source>
</evidence>
<name>A0A8I1SUL8_THIA3</name>
<dbReference type="Pfam" id="PF00263">
    <property type="entry name" value="Secretin"/>
    <property type="match status" value="1"/>
</dbReference>